<dbReference type="AlphaFoldDB" id="A0A8H7C3M1"/>
<comment type="caution">
    <text evidence="1">The sequence shown here is derived from an EMBL/GenBank/DDBJ whole genome shotgun (WGS) entry which is preliminary data.</text>
</comment>
<accession>A0A8H7C3M1</accession>
<evidence type="ECO:0000313" key="1">
    <source>
        <dbReference type="EMBL" id="KAF7761761.1"/>
    </source>
</evidence>
<organism evidence="1 2">
    <name type="scientific">Agaricus bisporus var. burnettii</name>
    <dbReference type="NCBI Taxonomy" id="192524"/>
    <lineage>
        <taxon>Eukaryota</taxon>
        <taxon>Fungi</taxon>
        <taxon>Dikarya</taxon>
        <taxon>Basidiomycota</taxon>
        <taxon>Agaricomycotina</taxon>
        <taxon>Agaricomycetes</taxon>
        <taxon>Agaricomycetidae</taxon>
        <taxon>Agaricales</taxon>
        <taxon>Agaricineae</taxon>
        <taxon>Agaricaceae</taxon>
        <taxon>Agaricus</taxon>
    </lineage>
</organism>
<name>A0A8H7C3M1_AGABI</name>
<proteinExistence type="predicted"/>
<gene>
    <name evidence="1" type="ORF">Agabi119p4_9753</name>
</gene>
<evidence type="ECO:0000313" key="2">
    <source>
        <dbReference type="Proteomes" id="UP000629468"/>
    </source>
</evidence>
<dbReference type="EMBL" id="JABXXO010000013">
    <property type="protein sequence ID" value="KAF7761761.1"/>
    <property type="molecule type" value="Genomic_DNA"/>
</dbReference>
<reference evidence="1 2" key="1">
    <citation type="journal article" name="Sci. Rep.">
        <title>Telomere-to-telomere assembled and centromere annotated genomes of the two main subspecies of the button mushroom Agaricus bisporus reveal especially polymorphic chromosome ends.</title>
        <authorList>
            <person name="Sonnenberg A.S.M."/>
            <person name="Sedaghat-Telgerd N."/>
            <person name="Lavrijssen B."/>
            <person name="Ohm R.A."/>
            <person name="Hendrickx P.M."/>
            <person name="Scholtmeijer K."/>
            <person name="Baars J.J.P."/>
            <person name="van Peer A."/>
        </authorList>
    </citation>
    <scope>NUCLEOTIDE SEQUENCE [LARGE SCALE GENOMIC DNA]</scope>
    <source>
        <strain evidence="1 2">H119_p4</strain>
    </source>
</reference>
<protein>
    <submittedName>
        <fullName evidence="1">Uncharacterized protein</fullName>
    </submittedName>
</protein>
<sequence>MYYSNIEVVIPPGFEAQPYDPHSPSLSAPTTRFLVHRIQNEKAAITPPTPLIGELSHSTSQSSPDEISVHSPLHTEIIMLNIHDGNNWIDDWRHDIDYQNSIKSNLNYLELVDPSADGTWLDDIDCDQPFWALYGMPNDNIERTVPSNQSNDVKSITRDCSESAARGWTTNNMGDDWNNQWLEPFSRPMDWNVEPTSSSTTSFRDAWDNTNCFPIDDTSFEIPPSNLSWGELIGRGYLIDDINVIPFPVWGSPSDDHILSGELSSNASVKLGSTINHWLDDAENGYCDMYSDNDELSHSPPSHYSYTWLFDLRHHYDLPFSLDDMIMENELPHGVPQIIGRRYFQVISAWILII</sequence>
<dbReference type="Proteomes" id="UP000629468">
    <property type="component" value="Unassembled WGS sequence"/>
</dbReference>